<dbReference type="EMBL" id="JARRAG010000007">
    <property type="protein sequence ID" value="MDG3008476.1"/>
    <property type="molecule type" value="Genomic_DNA"/>
</dbReference>
<keyword evidence="1" id="KW-1133">Transmembrane helix</keyword>
<dbReference type="RefSeq" id="WP_277864794.1">
    <property type="nucleotide sequence ID" value="NZ_JARRAG010000007.1"/>
</dbReference>
<keyword evidence="3" id="KW-1185">Reference proteome</keyword>
<sequence length="81" mass="8848">MKASEIGSYAYCPEAWRLGDGLRLPSSNAANLRRGEESHVETARFVLWIRWASRAGWSLLVVAGFILLALALVAYLLGAKG</sequence>
<organism evidence="2 3">
    <name type="scientific">Paludisphaera mucosa</name>
    <dbReference type="NCBI Taxonomy" id="3030827"/>
    <lineage>
        <taxon>Bacteria</taxon>
        <taxon>Pseudomonadati</taxon>
        <taxon>Planctomycetota</taxon>
        <taxon>Planctomycetia</taxon>
        <taxon>Isosphaerales</taxon>
        <taxon>Isosphaeraceae</taxon>
        <taxon>Paludisphaera</taxon>
    </lineage>
</organism>
<keyword evidence="1" id="KW-0812">Transmembrane</keyword>
<name>A0ABT6FLN1_9BACT</name>
<evidence type="ECO:0000313" key="3">
    <source>
        <dbReference type="Proteomes" id="UP001216907"/>
    </source>
</evidence>
<accession>A0ABT6FLN1</accession>
<comment type="caution">
    <text evidence="2">The sequence shown here is derived from an EMBL/GenBank/DDBJ whole genome shotgun (WGS) entry which is preliminary data.</text>
</comment>
<evidence type="ECO:0000256" key="1">
    <source>
        <dbReference type="SAM" id="Phobius"/>
    </source>
</evidence>
<dbReference type="Proteomes" id="UP001216907">
    <property type="component" value="Unassembled WGS sequence"/>
</dbReference>
<reference evidence="2 3" key="1">
    <citation type="submission" date="2023-03" db="EMBL/GenBank/DDBJ databases">
        <title>Paludisphaera mucosa sp. nov. a novel planctomycete from northern fen.</title>
        <authorList>
            <person name="Ivanova A."/>
        </authorList>
    </citation>
    <scope>NUCLEOTIDE SEQUENCE [LARGE SCALE GENOMIC DNA]</scope>
    <source>
        <strain evidence="2 3">Pla2</strain>
    </source>
</reference>
<proteinExistence type="predicted"/>
<protein>
    <submittedName>
        <fullName evidence="2">Uncharacterized protein</fullName>
    </submittedName>
</protein>
<evidence type="ECO:0000313" key="2">
    <source>
        <dbReference type="EMBL" id="MDG3008476.1"/>
    </source>
</evidence>
<feature type="transmembrane region" description="Helical" evidence="1">
    <location>
        <begin position="55"/>
        <end position="77"/>
    </location>
</feature>
<gene>
    <name evidence="2" type="ORF">PZE19_32325</name>
</gene>
<keyword evidence="1" id="KW-0472">Membrane</keyword>